<dbReference type="OrthoDB" id="1837752at2759"/>
<organism evidence="1 2">
    <name type="scientific">Lupinus albus</name>
    <name type="common">White lupine</name>
    <name type="synonym">Lupinus termis</name>
    <dbReference type="NCBI Taxonomy" id="3870"/>
    <lineage>
        <taxon>Eukaryota</taxon>
        <taxon>Viridiplantae</taxon>
        <taxon>Streptophyta</taxon>
        <taxon>Embryophyta</taxon>
        <taxon>Tracheophyta</taxon>
        <taxon>Spermatophyta</taxon>
        <taxon>Magnoliopsida</taxon>
        <taxon>eudicotyledons</taxon>
        <taxon>Gunneridae</taxon>
        <taxon>Pentapetalae</taxon>
        <taxon>rosids</taxon>
        <taxon>fabids</taxon>
        <taxon>Fabales</taxon>
        <taxon>Fabaceae</taxon>
        <taxon>Papilionoideae</taxon>
        <taxon>50 kb inversion clade</taxon>
        <taxon>genistoids sensu lato</taxon>
        <taxon>core genistoids</taxon>
        <taxon>Genisteae</taxon>
        <taxon>Lupinus</taxon>
    </lineage>
</organism>
<protein>
    <submittedName>
        <fullName evidence="1">Uncharacterized protein</fullName>
    </submittedName>
</protein>
<dbReference type="EMBL" id="WOCE01000014">
    <property type="protein sequence ID" value="KAE9600367.1"/>
    <property type="molecule type" value="Genomic_DNA"/>
</dbReference>
<keyword evidence="2" id="KW-1185">Reference proteome</keyword>
<gene>
    <name evidence="1" type="ORF">Lalb_Chr14g0372141</name>
</gene>
<name>A0A6A4PFV4_LUPAL</name>
<proteinExistence type="predicted"/>
<sequence length="180" mass="20835">MECGMMKYGNDEKEVEEIYKHMEVVVMGMEVEGTCRYKETFQHMVEEVETCRHKEVVVTEMVEEEICKHMVAGVVTCRGRECDMMECGGRDEKESYKHMKVVVGTRRHKETFQRMVEICRHKAGLVMAMVEEEICKHMDGICKHVVGVICDGMLNIVHALMGYNGLVVMIHNKGYNQQQH</sequence>
<comment type="caution">
    <text evidence="1">The sequence shown here is derived from an EMBL/GenBank/DDBJ whole genome shotgun (WGS) entry which is preliminary data.</text>
</comment>
<dbReference type="Proteomes" id="UP000447434">
    <property type="component" value="Chromosome 14"/>
</dbReference>
<accession>A0A6A4PFV4</accession>
<dbReference type="AlphaFoldDB" id="A0A6A4PFV4"/>
<reference evidence="2" key="1">
    <citation type="journal article" date="2020" name="Nat. Commun.">
        <title>Genome sequence of the cluster root forming white lupin.</title>
        <authorList>
            <person name="Hufnagel B."/>
            <person name="Marques A."/>
            <person name="Soriano A."/>
            <person name="Marques L."/>
            <person name="Divol F."/>
            <person name="Doumas P."/>
            <person name="Sallet E."/>
            <person name="Mancinotti D."/>
            <person name="Carrere S."/>
            <person name="Marande W."/>
            <person name="Arribat S."/>
            <person name="Keller J."/>
            <person name="Huneau C."/>
            <person name="Blein T."/>
            <person name="Aime D."/>
            <person name="Laguerre M."/>
            <person name="Taylor J."/>
            <person name="Schubert V."/>
            <person name="Nelson M."/>
            <person name="Geu-Flores F."/>
            <person name="Crespi M."/>
            <person name="Gallardo-Guerrero K."/>
            <person name="Delaux P.-M."/>
            <person name="Salse J."/>
            <person name="Berges H."/>
            <person name="Guyot R."/>
            <person name="Gouzy J."/>
            <person name="Peret B."/>
        </authorList>
    </citation>
    <scope>NUCLEOTIDE SEQUENCE [LARGE SCALE GENOMIC DNA]</scope>
    <source>
        <strain evidence="2">cv. Amiga</strain>
    </source>
</reference>
<evidence type="ECO:0000313" key="2">
    <source>
        <dbReference type="Proteomes" id="UP000447434"/>
    </source>
</evidence>
<evidence type="ECO:0000313" key="1">
    <source>
        <dbReference type="EMBL" id="KAE9600367.1"/>
    </source>
</evidence>